<dbReference type="EMBL" id="CZBM01000004">
    <property type="protein sequence ID" value="CUQ08754.1"/>
    <property type="molecule type" value="Genomic_DNA"/>
</dbReference>
<dbReference type="EMBL" id="WKMX01000006">
    <property type="protein sequence ID" value="MRZ06114.1"/>
    <property type="molecule type" value="Genomic_DNA"/>
</dbReference>
<evidence type="ECO:0000313" key="6">
    <source>
        <dbReference type="Proteomes" id="UP000095332"/>
    </source>
</evidence>
<gene>
    <name evidence="3" type="ORF">ERS852560_01386</name>
    <name evidence="5" type="ORF">GKD54_07765</name>
    <name evidence="4" type="ORF">GKD58_11015</name>
</gene>
<evidence type="ECO:0000313" key="5">
    <source>
        <dbReference type="EMBL" id="MRZ06114.1"/>
    </source>
</evidence>
<reference evidence="3 6" key="1">
    <citation type="submission" date="2015-09" db="EMBL/GenBank/DDBJ databases">
        <authorList>
            <consortium name="Pathogen Informatics"/>
        </authorList>
    </citation>
    <scope>NUCLEOTIDE SEQUENCE [LARGE SCALE GENOMIC DNA]</scope>
    <source>
        <strain evidence="3 6">2789STDY5834948</strain>
    </source>
</reference>
<dbReference type="RefSeq" id="WP_057328162.1">
    <property type="nucleotide sequence ID" value="NZ_CZBM01000004.1"/>
</dbReference>
<protein>
    <submittedName>
        <fullName evidence="3">Uncharacterized protein</fullName>
    </submittedName>
</protein>
<dbReference type="Proteomes" id="UP000095332">
    <property type="component" value="Unassembled WGS sequence"/>
</dbReference>
<feature type="signal peptide" evidence="2">
    <location>
        <begin position="1"/>
        <end position="19"/>
    </location>
</feature>
<feature type="compositionally biased region" description="Polar residues" evidence="1">
    <location>
        <begin position="176"/>
        <end position="188"/>
    </location>
</feature>
<feature type="chain" id="PRO_5036009014" evidence="2">
    <location>
        <begin position="20"/>
        <end position="353"/>
    </location>
</feature>
<organism evidence="3 6">
    <name type="scientific">Parabacteroides distasonis</name>
    <dbReference type="NCBI Taxonomy" id="823"/>
    <lineage>
        <taxon>Bacteria</taxon>
        <taxon>Pseudomonadati</taxon>
        <taxon>Bacteroidota</taxon>
        <taxon>Bacteroidia</taxon>
        <taxon>Bacteroidales</taxon>
        <taxon>Tannerellaceae</taxon>
        <taxon>Parabacteroides</taxon>
    </lineage>
</organism>
<dbReference type="Proteomes" id="UP000471216">
    <property type="component" value="Unassembled WGS sequence"/>
</dbReference>
<evidence type="ECO:0000313" key="7">
    <source>
        <dbReference type="Proteomes" id="UP000450599"/>
    </source>
</evidence>
<evidence type="ECO:0000313" key="4">
    <source>
        <dbReference type="EMBL" id="MRY84778.1"/>
    </source>
</evidence>
<reference evidence="7 8" key="2">
    <citation type="journal article" date="2019" name="Nat. Med.">
        <title>A library of human gut bacterial isolates paired with longitudinal multiomics data enables mechanistic microbiome research.</title>
        <authorList>
            <person name="Poyet M."/>
            <person name="Groussin M."/>
            <person name="Gibbons S.M."/>
            <person name="Avila-Pacheco J."/>
            <person name="Jiang X."/>
            <person name="Kearney S.M."/>
            <person name="Perrotta A.R."/>
            <person name="Berdy B."/>
            <person name="Zhao S."/>
            <person name="Lieberman T.D."/>
            <person name="Swanson P.K."/>
            <person name="Smith M."/>
            <person name="Roesemann S."/>
            <person name="Alexander J.E."/>
            <person name="Rich S.A."/>
            <person name="Livny J."/>
            <person name="Vlamakis H."/>
            <person name="Clish C."/>
            <person name="Bullock K."/>
            <person name="Deik A."/>
            <person name="Scott J."/>
            <person name="Pierce K.A."/>
            <person name="Xavier R.J."/>
            <person name="Alm E.J."/>
        </authorList>
    </citation>
    <scope>NUCLEOTIDE SEQUENCE [LARGE SCALE GENOMIC DNA]</scope>
    <source>
        <strain evidence="5 8">BIOML-A10</strain>
        <strain evidence="4 7">BIOML-A11</strain>
    </source>
</reference>
<feature type="region of interest" description="Disordered" evidence="1">
    <location>
        <begin position="174"/>
        <end position="195"/>
    </location>
</feature>
<evidence type="ECO:0000313" key="8">
    <source>
        <dbReference type="Proteomes" id="UP000471216"/>
    </source>
</evidence>
<name>A0A174TF65_PARDI</name>
<evidence type="ECO:0000313" key="3">
    <source>
        <dbReference type="EMBL" id="CUQ08754.1"/>
    </source>
</evidence>
<keyword evidence="2" id="KW-0732">Signal</keyword>
<dbReference type="Proteomes" id="UP000450599">
    <property type="component" value="Unassembled WGS sequence"/>
</dbReference>
<accession>A0A174TF65</accession>
<dbReference type="EMBL" id="WKMW01000009">
    <property type="protein sequence ID" value="MRY84778.1"/>
    <property type="molecule type" value="Genomic_DNA"/>
</dbReference>
<evidence type="ECO:0000256" key="1">
    <source>
        <dbReference type="SAM" id="MobiDB-lite"/>
    </source>
</evidence>
<sequence length="353" mass="39559">MKKLSYLFILLLFPIVAFAQEATVQDKENKEKIKEIKLSEDYVYADAVTEENLSEAQQNSMDLLRTNVNAIFAERFHMSKEDVEDIWDVIEDKCQNVTIKKGDLFRVFTYIMKDYLFPGKKKKKVKNEELAEVKPSKDEILPDEIEEVSEALVNDSLPTAAQNEILAFVPEAKPDVTSQPEPQQTQEAGESEATLQDKAQEVVSEVTGDPTEAVTEVPVAVATSVATEEPVTTTVIATPVTQVEEPVAAEPEDITVSSPPAPALDPIVKELLETQTYKELISLLGQKKEEGTLIYGRIKTMRSPDRCYLALFKKSEVITILGKGDKERLNLKTNTEDSLNNYKGHGVIWFQIF</sequence>
<proteinExistence type="predicted"/>
<evidence type="ECO:0000256" key="2">
    <source>
        <dbReference type="SAM" id="SignalP"/>
    </source>
</evidence>
<dbReference type="AlphaFoldDB" id="A0A174TF65"/>